<sequence>MTSDSSLRGKFALVTGASRGIGRAIALKLATAGASVAVNFLNSQSQAVEVAQEIASIQAARADEAEVMLVKADVSRRDDVFSMVEEVESRFGGLDIVVSNAAAGGFRDLADLTQVNFEAVLRNNSAPVIWLAQAAADLLAKSEGHGKVVAISSHGSRWSVPHYGAIGASKAALESLIRHLALEYGGHGINFNCVLPGIIATDAIASMPGSEDLVRAAGERMMLGDRTLEPEDVASVVAFLCGSASDLIQGQTIVVDGGISVRV</sequence>
<comment type="similarity">
    <text evidence="1">Belongs to the short-chain dehydrogenases/reductases (SDR) family.</text>
</comment>
<reference evidence="3 4" key="1">
    <citation type="journal article" date="2022" name="Syst. Appl. Microbiol.">
        <title>Rhodopirellula aestuarii sp. nov., a novel member of the genus Rhodopirellula isolated from brackish sediments collected in the Tagus River estuary, Portugal.</title>
        <authorList>
            <person name="Vitorino I.R."/>
            <person name="Klimek D."/>
            <person name="Calusinska M."/>
            <person name="Lobo-da-Cunha A."/>
            <person name="Vasconcelos V."/>
            <person name="Lage O.M."/>
        </authorList>
    </citation>
    <scope>NUCLEOTIDE SEQUENCE [LARGE SCALE GENOMIC DNA]</scope>
    <source>
        <strain evidence="3 4">ICT_H3.1</strain>
    </source>
</reference>
<dbReference type="Pfam" id="PF13561">
    <property type="entry name" value="adh_short_C2"/>
    <property type="match status" value="1"/>
</dbReference>
<dbReference type="InterPro" id="IPR036291">
    <property type="entry name" value="NAD(P)-bd_dom_sf"/>
</dbReference>
<dbReference type="Proteomes" id="UP001202961">
    <property type="component" value="Unassembled WGS sequence"/>
</dbReference>
<keyword evidence="4" id="KW-1185">Reference proteome</keyword>
<name>A0ABT0UA35_9BACT</name>
<gene>
    <name evidence="3" type="ORF">NB063_24850</name>
</gene>
<accession>A0ABT0UA35</accession>
<comment type="caution">
    <text evidence="3">The sequence shown here is derived from an EMBL/GenBank/DDBJ whole genome shotgun (WGS) entry which is preliminary data.</text>
</comment>
<evidence type="ECO:0000313" key="4">
    <source>
        <dbReference type="Proteomes" id="UP001202961"/>
    </source>
</evidence>
<dbReference type="PRINTS" id="PR00081">
    <property type="entry name" value="GDHRDH"/>
</dbReference>
<dbReference type="InterPro" id="IPR002347">
    <property type="entry name" value="SDR_fam"/>
</dbReference>
<organism evidence="3 4">
    <name type="scientific">Aporhodopirellula aestuarii</name>
    <dbReference type="NCBI Taxonomy" id="2950107"/>
    <lineage>
        <taxon>Bacteria</taxon>
        <taxon>Pseudomonadati</taxon>
        <taxon>Planctomycetota</taxon>
        <taxon>Planctomycetia</taxon>
        <taxon>Pirellulales</taxon>
        <taxon>Pirellulaceae</taxon>
        <taxon>Aporhodopirellula</taxon>
    </lineage>
</organism>
<evidence type="ECO:0000256" key="1">
    <source>
        <dbReference type="ARBA" id="ARBA00006484"/>
    </source>
</evidence>
<dbReference type="EMBL" id="JAMQBK010000068">
    <property type="protein sequence ID" value="MCM2373858.1"/>
    <property type="molecule type" value="Genomic_DNA"/>
</dbReference>
<proteinExistence type="inferred from homology"/>
<protein>
    <submittedName>
        <fullName evidence="3">SDR family oxidoreductase</fullName>
    </submittedName>
</protein>
<evidence type="ECO:0000256" key="2">
    <source>
        <dbReference type="ARBA" id="ARBA00023002"/>
    </source>
</evidence>
<dbReference type="PANTHER" id="PTHR43639">
    <property type="entry name" value="OXIDOREDUCTASE, SHORT-CHAIN DEHYDROGENASE/REDUCTASE FAMILY (AFU_ORTHOLOGUE AFUA_5G02870)"/>
    <property type="match status" value="1"/>
</dbReference>
<dbReference type="PANTHER" id="PTHR43639:SF1">
    <property type="entry name" value="SHORT-CHAIN DEHYDROGENASE_REDUCTASE FAMILY PROTEIN"/>
    <property type="match status" value="1"/>
</dbReference>
<dbReference type="SUPFAM" id="SSF51735">
    <property type="entry name" value="NAD(P)-binding Rossmann-fold domains"/>
    <property type="match status" value="1"/>
</dbReference>
<dbReference type="Gene3D" id="3.40.50.720">
    <property type="entry name" value="NAD(P)-binding Rossmann-like Domain"/>
    <property type="match status" value="1"/>
</dbReference>
<keyword evidence="2" id="KW-0560">Oxidoreductase</keyword>
<dbReference type="CDD" id="cd05359">
    <property type="entry name" value="ChcA_like_SDR_c"/>
    <property type="match status" value="1"/>
</dbReference>
<evidence type="ECO:0000313" key="3">
    <source>
        <dbReference type="EMBL" id="MCM2373858.1"/>
    </source>
</evidence>
<dbReference type="RefSeq" id="WP_250931736.1">
    <property type="nucleotide sequence ID" value="NZ_JAMQBK010000068.1"/>
</dbReference>